<feature type="transmembrane region" description="Helical" evidence="1">
    <location>
        <begin position="216"/>
        <end position="235"/>
    </location>
</feature>
<evidence type="ECO:0000259" key="2">
    <source>
        <dbReference type="Pfam" id="PF09925"/>
    </source>
</evidence>
<gene>
    <name evidence="3" type="ORF">D0C36_21905</name>
</gene>
<keyword evidence="1" id="KW-0472">Membrane</keyword>
<comment type="caution">
    <text evidence="3">The sequence shown here is derived from an EMBL/GenBank/DDBJ whole genome shotgun (WGS) entry which is preliminary data.</text>
</comment>
<feature type="transmembrane region" description="Helical" evidence="1">
    <location>
        <begin position="241"/>
        <end position="258"/>
    </location>
</feature>
<feature type="transmembrane region" description="Helical" evidence="1">
    <location>
        <begin position="41"/>
        <end position="58"/>
    </location>
</feature>
<feature type="transmembrane region" description="Helical" evidence="1">
    <location>
        <begin position="64"/>
        <end position="85"/>
    </location>
</feature>
<feature type="transmembrane region" description="Helical" evidence="1">
    <location>
        <begin position="129"/>
        <end position="148"/>
    </location>
</feature>
<feature type="transmembrane region" description="Helical" evidence="1">
    <location>
        <begin position="105"/>
        <end position="123"/>
    </location>
</feature>
<sequence length="331" mass="37290">MKQNIYTKLHAEGLLSDESFQKLKTRHEAPLFSVHWELNTILYLGVILLTGGLGTLIYKNIDTIGHQAVLAIIALICIGCFYYCFKHKKPFSKEKVASPNTGYDYILLLGSISLVTFIGYLQYQYGVFGNSYGLATFVPMALLFYIAYDFDHLGILSMAIVNLGIWMGVSVTPKTLLMMGTYNTPKLINTYLVLGAILLMAAYLSKQLKIKKHFKFSYQNYGTHIAFVALLSGFFHYFEHSLSLVYVAVVFALAGYMYRESFKERSFYFVMISILYGYIALCGLAVELVADAKLDDEGVLYFLLMAFIGSAIGLIILLININRKLKADDHI</sequence>
<dbReference type="OrthoDB" id="650263at2"/>
<feature type="transmembrane region" description="Helical" evidence="1">
    <location>
        <begin position="298"/>
        <end position="321"/>
    </location>
</feature>
<keyword evidence="1" id="KW-0812">Transmembrane</keyword>
<feature type="transmembrane region" description="Helical" evidence="1">
    <location>
        <begin position="155"/>
        <end position="176"/>
    </location>
</feature>
<keyword evidence="1" id="KW-1133">Transmembrane helix</keyword>
<dbReference type="RefSeq" id="WP_117393859.1">
    <property type="nucleotide sequence ID" value="NZ_QWDC01000004.1"/>
</dbReference>
<feature type="domain" description="DUF2157" evidence="2">
    <location>
        <begin position="8"/>
        <end position="151"/>
    </location>
</feature>
<evidence type="ECO:0000313" key="3">
    <source>
        <dbReference type="EMBL" id="RFZ90447.1"/>
    </source>
</evidence>
<organism evidence="3 4">
    <name type="scientific">Mucilaginibacter conchicola</name>
    <dbReference type="NCBI Taxonomy" id="2303333"/>
    <lineage>
        <taxon>Bacteria</taxon>
        <taxon>Pseudomonadati</taxon>
        <taxon>Bacteroidota</taxon>
        <taxon>Sphingobacteriia</taxon>
        <taxon>Sphingobacteriales</taxon>
        <taxon>Sphingobacteriaceae</taxon>
        <taxon>Mucilaginibacter</taxon>
    </lineage>
</organism>
<proteinExistence type="predicted"/>
<keyword evidence="4" id="KW-1185">Reference proteome</keyword>
<dbReference type="Pfam" id="PF09925">
    <property type="entry name" value="DUF2157"/>
    <property type="match status" value="1"/>
</dbReference>
<dbReference type="EMBL" id="QWDC01000004">
    <property type="protein sequence ID" value="RFZ90447.1"/>
    <property type="molecule type" value="Genomic_DNA"/>
</dbReference>
<accession>A0A372NP97</accession>
<evidence type="ECO:0000256" key="1">
    <source>
        <dbReference type="SAM" id="Phobius"/>
    </source>
</evidence>
<dbReference type="InterPro" id="IPR018677">
    <property type="entry name" value="DUF2157"/>
</dbReference>
<feature type="transmembrane region" description="Helical" evidence="1">
    <location>
        <begin position="188"/>
        <end position="204"/>
    </location>
</feature>
<feature type="transmembrane region" description="Helical" evidence="1">
    <location>
        <begin position="267"/>
        <end position="286"/>
    </location>
</feature>
<protein>
    <submittedName>
        <fullName evidence="3">DUF2157 domain-containing protein</fullName>
    </submittedName>
</protein>
<name>A0A372NP97_9SPHI</name>
<dbReference type="Proteomes" id="UP000264217">
    <property type="component" value="Unassembled WGS sequence"/>
</dbReference>
<evidence type="ECO:0000313" key="4">
    <source>
        <dbReference type="Proteomes" id="UP000264217"/>
    </source>
</evidence>
<dbReference type="AlphaFoldDB" id="A0A372NP97"/>
<reference evidence="3 4" key="1">
    <citation type="submission" date="2018-08" db="EMBL/GenBank/DDBJ databases">
        <title>Mucilaginibacter sp. MYSH2.</title>
        <authorList>
            <person name="Seo T."/>
        </authorList>
    </citation>
    <scope>NUCLEOTIDE SEQUENCE [LARGE SCALE GENOMIC DNA]</scope>
    <source>
        <strain evidence="3 4">MYSH2</strain>
    </source>
</reference>